<feature type="domain" description="TonB-dependent receptor plug" evidence="11">
    <location>
        <begin position="147"/>
        <end position="222"/>
    </location>
</feature>
<dbReference type="GO" id="GO:0015344">
    <property type="term" value="F:siderophore uptake transmembrane transporter activity"/>
    <property type="evidence" value="ECO:0007669"/>
    <property type="project" value="TreeGrafter"/>
</dbReference>
<name>G4QF89_GLANF</name>
<dbReference type="InterPro" id="IPR000531">
    <property type="entry name" value="Beta-barrel_TonB"/>
</dbReference>
<comment type="similarity">
    <text evidence="8">Belongs to the TonB-dependent receptor family.</text>
</comment>
<dbReference type="SUPFAM" id="SSF49452">
    <property type="entry name" value="Starch-binding domain-like"/>
    <property type="match status" value="1"/>
</dbReference>
<keyword evidence="2" id="KW-0813">Transport</keyword>
<dbReference type="InterPro" id="IPR013784">
    <property type="entry name" value="Carb-bd-like_fold"/>
</dbReference>
<feature type="chain" id="PRO_5003467783" evidence="9">
    <location>
        <begin position="26"/>
        <end position="987"/>
    </location>
</feature>
<reference evidence="12 13" key="1">
    <citation type="journal article" date="2011" name="J. Bacteriol.">
        <title>Complete genome sequence of seawater bacterium Glaciecola nitratireducens FR1064T.</title>
        <authorList>
            <person name="Bian F."/>
            <person name="Qin Q.L."/>
            <person name="Xie B.B."/>
            <person name="Shu Y.L."/>
            <person name="Zhang X.Y."/>
            <person name="Yu Y."/>
            <person name="Chen B."/>
            <person name="Chen X.L."/>
            <person name="Zhou B.C."/>
            <person name="Zhang Y.Z."/>
        </authorList>
    </citation>
    <scope>NUCLEOTIDE SEQUENCE [LARGE SCALE GENOMIC DNA]</scope>
    <source>
        <strain evidence="13">JCM 12485 / KCTC 12276 / FR1064</strain>
    </source>
</reference>
<protein>
    <submittedName>
        <fullName evidence="12">TonB-dependent receptor:Cna B-type</fullName>
    </submittedName>
</protein>
<dbReference type="Proteomes" id="UP000009282">
    <property type="component" value="Chromosome"/>
</dbReference>
<dbReference type="EMBL" id="CP003060">
    <property type="protein sequence ID" value="AEP28433.1"/>
    <property type="molecule type" value="Genomic_DNA"/>
</dbReference>
<keyword evidence="13" id="KW-1185">Reference proteome</keyword>
<dbReference type="OrthoDB" id="9768147at2"/>
<gene>
    <name evidence="12" type="ordered locus">GNIT_0279</name>
</gene>
<feature type="domain" description="TonB-dependent receptor-like beta-barrel" evidence="10">
    <location>
        <begin position="398"/>
        <end position="935"/>
    </location>
</feature>
<evidence type="ECO:0000259" key="10">
    <source>
        <dbReference type="Pfam" id="PF00593"/>
    </source>
</evidence>
<dbReference type="Pfam" id="PF07715">
    <property type="entry name" value="Plug"/>
    <property type="match status" value="1"/>
</dbReference>
<evidence type="ECO:0000256" key="8">
    <source>
        <dbReference type="RuleBase" id="RU003357"/>
    </source>
</evidence>
<evidence type="ECO:0000259" key="11">
    <source>
        <dbReference type="Pfam" id="PF07715"/>
    </source>
</evidence>
<dbReference type="PANTHER" id="PTHR30069:SF46">
    <property type="entry name" value="OAR PROTEIN"/>
    <property type="match status" value="1"/>
</dbReference>
<dbReference type="eggNOG" id="COG4771">
    <property type="taxonomic scope" value="Bacteria"/>
</dbReference>
<dbReference type="KEGG" id="gni:GNIT_0279"/>
<dbReference type="PANTHER" id="PTHR30069">
    <property type="entry name" value="TONB-DEPENDENT OUTER MEMBRANE RECEPTOR"/>
    <property type="match status" value="1"/>
</dbReference>
<keyword evidence="3" id="KW-1134">Transmembrane beta strand</keyword>
<keyword evidence="4" id="KW-0812">Transmembrane</keyword>
<evidence type="ECO:0000256" key="7">
    <source>
        <dbReference type="ARBA" id="ARBA00023237"/>
    </source>
</evidence>
<dbReference type="GO" id="GO:0009279">
    <property type="term" value="C:cell outer membrane"/>
    <property type="evidence" value="ECO:0007669"/>
    <property type="project" value="UniProtKB-SubCell"/>
</dbReference>
<evidence type="ECO:0000256" key="9">
    <source>
        <dbReference type="SAM" id="SignalP"/>
    </source>
</evidence>
<dbReference type="Pfam" id="PF13620">
    <property type="entry name" value="CarboxypepD_reg"/>
    <property type="match status" value="1"/>
</dbReference>
<evidence type="ECO:0000256" key="5">
    <source>
        <dbReference type="ARBA" id="ARBA00023077"/>
    </source>
</evidence>
<dbReference type="GO" id="GO:0044718">
    <property type="term" value="P:siderophore transmembrane transport"/>
    <property type="evidence" value="ECO:0007669"/>
    <property type="project" value="TreeGrafter"/>
</dbReference>
<dbReference type="InterPro" id="IPR036942">
    <property type="entry name" value="Beta-barrel_TonB_sf"/>
</dbReference>
<keyword evidence="5 8" id="KW-0798">TonB box</keyword>
<keyword evidence="9" id="KW-0732">Signal</keyword>
<sequence>MQKLNKTTLAVAVAICLGTSMPTLAKNVAGTLTTQSGVSVTDVKVTIENTQTGLVREAVSNDGDFRFPLLPAGTYKLTAEKSGYKTTTQENINVGLSGTVSVDLILQDDNVETIQVVGTAISAVDLTSTSTGIRVDSFTLDKVPVPRDLTGVALLTPGATQGDTAFGNVASIGGASAAENAYYINGLNITNFRTGVGSSNPPFEMYDSFEVKTGGYSAEFGRVTGSVINAKTKSGTNEFKWGVNVFWEPDALREDRPSVRRPGSDLFLIDNTKDENEFAEMNIWASGAIIEDKLFFYGLYNPRSDVFDFNGSQTQSGDDIIQQINKQEDTDAFWATTIDWFINDSNILKVTAFSDESELVTSNYQSVNGAPAVDTNGVRIPDATGVIKEGGINYIVEYTSVINDYFSLSALYGVNETDRTTSSDLDANPAVYRRFDSNGAFVKSGNFANFSVAVGDDKREVIRLDGDLYLDDHSIRFGIDSETLTANANTINSGGAYYLIYIDDETDPANPEPYQVRRRTYSAGGEFESNNFAYYIQDEWQATDNLVINMGLRNDSFENKNGAGDSFVKLDNNWALRLGAAYDINGDGDSKVWFSYGRYFLPVAANTNIRLSGAETYIQEYKTFTGLADAALDIPNFDGTQTQATQVFADGDVPSPDEIVDTSLDAMYSDEFILGYKFKLNDEWSMAVQGTYRELATTIEDVAIDFGLNKYLEREFGASCTECSGFHYYVLTNPGTDLTITTDPDANTDGPLPLATYTIPASDLNYPESIRKYAAVDVNVTKAWDGKWFLDATYTWSHSWGNNEGYIRSDNGQDDAGLTTLFDQPGLLDGANGNLPNDRRHSLKVFGSYAFTEDFNLGMNLRWSSGRPKNAFGYHPTDAFAREYQSESFFAQGVPSPRGSRGTTSSVLSIDLTASYDIAINEDYDLTLRADVFNLLNTDTITEVNEIYDDEAADTALGVIPDINPNYGKPTAWQTPRSVRFSASLRF</sequence>
<dbReference type="GO" id="GO:0030246">
    <property type="term" value="F:carbohydrate binding"/>
    <property type="evidence" value="ECO:0007669"/>
    <property type="project" value="InterPro"/>
</dbReference>
<accession>G4QF89</accession>
<evidence type="ECO:0000256" key="6">
    <source>
        <dbReference type="ARBA" id="ARBA00023136"/>
    </source>
</evidence>
<feature type="signal peptide" evidence="9">
    <location>
        <begin position="1"/>
        <end position="25"/>
    </location>
</feature>
<dbReference type="SUPFAM" id="SSF56935">
    <property type="entry name" value="Porins"/>
    <property type="match status" value="1"/>
</dbReference>
<organism evidence="12 13">
    <name type="scientific">Glaciecola nitratireducens (strain JCM 12485 / KCTC 12276 / FR1064)</name>
    <dbReference type="NCBI Taxonomy" id="1085623"/>
    <lineage>
        <taxon>Bacteria</taxon>
        <taxon>Pseudomonadati</taxon>
        <taxon>Pseudomonadota</taxon>
        <taxon>Gammaproteobacteria</taxon>
        <taxon>Alteromonadales</taxon>
        <taxon>Alteromonadaceae</taxon>
        <taxon>Brumicola</taxon>
    </lineage>
</organism>
<dbReference type="Gene3D" id="2.40.170.20">
    <property type="entry name" value="TonB-dependent receptor, beta-barrel domain"/>
    <property type="match status" value="1"/>
</dbReference>
<comment type="subcellular location">
    <subcellularLocation>
        <location evidence="1">Cell outer membrane</location>
        <topology evidence="1">Multi-pass membrane protein</topology>
    </subcellularLocation>
</comment>
<evidence type="ECO:0000313" key="13">
    <source>
        <dbReference type="Proteomes" id="UP000009282"/>
    </source>
</evidence>
<evidence type="ECO:0000256" key="1">
    <source>
        <dbReference type="ARBA" id="ARBA00004571"/>
    </source>
</evidence>
<dbReference type="InterPro" id="IPR039426">
    <property type="entry name" value="TonB-dep_rcpt-like"/>
</dbReference>
<keyword evidence="12" id="KW-0675">Receptor</keyword>
<dbReference type="Pfam" id="PF00593">
    <property type="entry name" value="TonB_dep_Rec_b-barrel"/>
    <property type="match status" value="1"/>
</dbReference>
<evidence type="ECO:0000313" key="12">
    <source>
        <dbReference type="EMBL" id="AEP28433.1"/>
    </source>
</evidence>
<dbReference type="STRING" id="1085623.GNIT_0279"/>
<dbReference type="InterPro" id="IPR012910">
    <property type="entry name" value="Plug_dom"/>
</dbReference>
<dbReference type="InterPro" id="IPR037066">
    <property type="entry name" value="Plug_dom_sf"/>
</dbReference>
<evidence type="ECO:0000256" key="2">
    <source>
        <dbReference type="ARBA" id="ARBA00022448"/>
    </source>
</evidence>
<evidence type="ECO:0000256" key="4">
    <source>
        <dbReference type="ARBA" id="ARBA00022692"/>
    </source>
</evidence>
<proteinExistence type="inferred from homology"/>
<dbReference type="RefSeq" id="WP_014107312.1">
    <property type="nucleotide sequence ID" value="NC_016041.1"/>
</dbReference>
<dbReference type="HOGENOM" id="CLU_006298_3_0_6"/>
<evidence type="ECO:0000256" key="3">
    <source>
        <dbReference type="ARBA" id="ARBA00022452"/>
    </source>
</evidence>
<keyword evidence="7" id="KW-0998">Cell outer membrane</keyword>
<dbReference type="Gene3D" id="2.60.40.1120">
    <property type="entry name" value="Carboxypeptidase-like, regulatory domain"/>
    <property type="match status" value="1"/>
</dbReference>
<dbReference type="AlphaFoldDB" id="G4QF89"/>
<keyword evidence="6 8" id="KW-0472">Membrane</keyword>
<dbReference type="Gene3D" id="2.170.130.10">
    <property type="entry name" value="TonB-dependent receptor, plug domain"/>
    <property type="match status" value="1"/>
</dbReference>